<dbReference type="FunFam" id="1.10.3730.10:FF:000001">
    <property type="entry name" value="Pyrroline-5-carboxylate reductase"/>
    <property type="match status" value="1"/>
</dbReference>
<feature type="domain" description="Pyrroline-5-carboxylate reductase catalytic N-terminal" evidence="15">
    <location>
        <begin position="9"/>
        <end position="107"/>
    </location>
</feature>
<evidence type="ECO:0000256" key="14">
    <source>
        <dbReference type="RuleBase" id="RU003903"/>
    </source>
</evidence>
<evidence type="ECO:0000256" key="1">
    <source>
        <dbReference type="ARBA" id="ARBA00004496"/>
    </source>
</evidence>
<comment type="subcellular location">
    <subcellularLocation>
        <location evidence="1">Cytoplasm</location>
    </subcellularLocation>
</comment>
<comment type="caution">
    <text evidence="17">The sequence shown here is derived from an EMBL/GenBank/DDBJ whole genome shotgun (WGS) entry which is preliminary data.</text>
</comment>
<comment type="similarity">
    <text evidence="3 14">Belongs to the pyrroline-5-carboxylate reductase family.</text>
</comment>
<organism evidence="17 18">
    <name type="scientific">Ignelater luminosus</name>
    <name type="common">Cucubano</name>
    <name type="synonym">Pyrophorus luminosus</name>
    <dbReference type="NCBI Taxonomy" id="2038154"/>
    <lineage>
        <taxon>Eukaryota</taxon>
        <taxon>Metazoa</taxon>
        <taxon>Ecdysozoa</taxon>
        <taxon>Arthropoda</taxon>
        <taxon>Hexapoda</taxon>
        <taxon>Insecta</taxon>
        <taxon>Pterygota</taxon>
        <taxon>Neoptera</taxon>
        <taxon>Endopterygota</taxon>
        <taxon>Coleoptera</taxon>
        <taxon>Polyphaga</taxon>
        <taxon>Elateriformia</taxon>
        <taxon>Elateroidea</taxon>
        <taxon>Elateridae</taxon>
        <taxon>Agrypninae</taxon>
        <taxon>Pyrophorini</taxon>
        <taxon>Ignelater</taxon>
    </lineage>
</organism>
<dbReference type="EC" id="1.5.1.2" evidence="4 14"/>
<name>A0A8K0CCB1_IGNLU</name>
<evidence type="ECO:0000256" key="11">
    <source>
        <dbReference type="ARBA" id="ARBA00050547"/>
    </source>
</evidence>
<evidence type="ECO:0000256" key="12">
    <source>
        <dbReference type="ARBA" id="ARBA00052690"/>
    </source>
</evidence>
<evidence type="ECO:0000256" key="2">
    <source>
        <dbReference type="ARBA" id="ARBA00005205"/>
    </source>
</evidence>
<evidence type="ECO:0000256" key="9">
    <source>
        <dbReference type="ARBA" id="ARBA00022857"/>
    </source>
</evidence>
<dbReference type="Pfam" id="PF14748">
    <property type="entry name" value="P5CR_dimer"/>
    <property type="match status" value="1"/>
</dbReference>
<evidence type="ECO:0000256" key="13">
    <source>
        <dbReference type="PIRSR" id="PIRSR000193-1"/>
    </source>
</evidence>
<dbReference type="InterPro" id="IPR053790">
    <property type="entry name" value="P5CR-like_CS"/>
</dbReference>
<feature type="binding site" evidence="13">
    <location>
        <begin position="13"/>
        <end position="18"/>
    </location>
    <ligand>
        <name>NADP(+)</name>
        <dbReference type="ChEBI" id="CHEBI:58349"/>
    </ligand>
</feature>
<dbReference type="GO" id="GO:0004735">
    <property type="term" value="F:pyrroline-5-carboxylate reductase activity"/>
    <property type="evidence" value="ECO:0007669"/>
    <property type="project" value="UniProtKB-EC"/>
</dbReference>
<dbReference type="UniPathway" id="UPA00098">
    <property type="reaction ID" value="UER00361"/>
</dbReference>
<dbReference type="Gene3D" id="3.40.50.720">
    <property type="entry name" value="NAD(P)-binding Rossmann-like Domain"/>
    <property type="match status" value="1"/>
</dbReference>
<dbReference type="HAMAP" id="MF_01925">
    <property type="entry name" value="P5C_reductase"/>
    <property type="match status" value="1"/>
</dbReference>
<dbReference type="InterPro" id="IPR008927">
    <property type="entry name" value="6-PGluconate_DH-like_C_sf"/>
</dbReference>
<dbReference type="EMBL" id="VTPC01090858">
    <property type="protein sequence ID" value="KAF2881080.1"/>
    <property type="molecule type" value="Genomic_DNA"/>
</dbReference>
<gene>
    <name evidence="17" type="ORF">ILUMI_25082</name>
</gene>
<evidence type="ECO:0000313" key="17">
    <source>
        <dbReference type="EMBL" id="KAF2881080.1"/>
    </source>
</evidence>
<dbReference type="PIRSF" id="PIRSF000193">
    <property type="entry name" value="Pyrrol-5-carb_rd"/>
    <property type="match status" value="1"/>
</dbReference>
<feature type="domain" description="Pyrroline-5-carboxylate reductase dimerisation" evidence="16">
    <location>
        <begin position="172"/>
        <end position="276"/>
    </location>
</feature>
<dbReference type="SUPFAM" id="SSF48179">
    <property type="entry name" value="6-phosphogluconate dehydrogenase C-terminal domain-like"/>
    <property type="match status" value="1"/>
</dbReference>
<evidence type="ECO:0000256" key="8">
    <source>
        <dbReference type="ARBA" id="ARBA00022650"/>
    </source>
</evidence>
<evidence type="ECO:0000259" key="16">
    <source>
        <dbReference type="Pfam" id="PF14748"/>
    </source>
</evidence>
<evidence type="ECO:0000256" key="4">
    <source>
        <dbReference type="ARBA" id="ARBA00012855"/>
    </source>
</evidence>
<dbReference type="SUPFAM" id="SSF51735">
    <property type="entry name" value="NAD(P)-binding Rossmann-fold domains"/>
    <property type="match status" value="1"/>
</dbReference>
<dbReference type="Pfam" id="PF03807">
    <property type="entry name" value="F420_oxidored"/>
    <property type="match status" value="1"/>
</dbReference>
<dbReference type="PANTHER" id="PTHR11645:SF69">
    <property type="entry name" value="PYRROLINE-5-CARBOXYLATE REDUCTASE"/>
    <property type="match status" value="1"/>
</dbReference>
<dbReference type="InterPro" id="IPR029036">
    <property type="entry name" value="P5CR_dimer"/>
</dbReference>
<dbReference type="Proteomes" id="UP000801492">
    <property type="component" value="Unassembled WGS sequence"/>
</dbReference>
<protein>
    <recommendedName>
        <fullName evidence="5 14">Pyrroline-5-carboxylate reductase</fullName>
        <ecNumber evidence="4 14">1.5.1.2</ecNumber>
    </recommendedName>
</protein>
<comment type="catalytic activity">
    <reaction evidence="11">
        <text>L-proline + NAD(+) = (S)-1-pyrroline-5-carboxylate + NADH + 2 H(+)</text>
        <dbReference type="Rhea" id="RHEA:14105"/>
        <dbReference type="ChEBI" id="CHEBI:15378"/>
        <dbReference type="ChEBI" id="CHEBI:17388"/>
        <dbReference type="ChEBI" id="CHEBI:57540"/>
        <dbReference type="ChEBI" id="CHEBI:57945"/>
        <dbReference type="ChEBI" id="CHEBI:60039"/>
        <dbReference type="EC" id="1.5.1.2"/>
    </reaction>
</comment>
<dbReference type="GO" id="GO:0005737">
    <property type="term" value="C:cytoplasm"/>
    <property type="evidence" value="ECO:0007669"/>
    <property type="project" value="UniProtKB-SubCell"/>
</dbReference>
<keyword evidence="9 13" id="KW-0521">NADP</keyword>
<evidence type="ECO:0000256" key="10">
    <source>
        <dbReference type="ARBA" id="ARBA00023002"/>
    </source>
</evidence>
<keyword evidence="6" id="KW-0963">Cytoplasm</keyword>
<proteinExistence type="inferred from homology"/>
<dbReference type="InterPro" id="IPR028939">
    <property type="entry name" value="P5C_Rdtase_cat_N"/>
</dbReference>
<comment type="catalytic activity">
    <reaction evidence="12 14">
        <text>L-proline + NADP(+) = (S)-1-pyrroline-5-carboxylate + NADPH + 2 H(+)</text>
        <dbReference type="Rhea" id="RHEA:14109"/>
        <dbReference type="ChEBI" id="CHEBI:15378"/>
        <dbReference type="ChEBI" id="CHEBI:17388"/>
        <dbReference type="ChEBI" id="CHEBI:57783"/>
        <dbReference type="ChEBI" id="CHEBI:58349"/>
        <dbReference type="ChEBI" id="CHEBI:60039"/>
        <dbReference type="EC" id="1.5.1.2"/>
    </reaction>
</comment>
<dbReference type="AlphaFoldDB" id="A0A8K0CCB1"/>
<keyword evidence="18" id="KW-1185">Reference proteome</keyword>
<sequence length="280" mass="29768">MTEKTIKQKLGFIGAGNMANAICEGLVRKGRVAYSQIYVSGPRLQHLESWKTKGAHITTKNGYILDEADVIFLSVKPHILPEAAANMFETSQPNKATNKLFISILAGVTLESLENILCRLDGTRVVRVMPNTPLMVGEGCVVFCPGQQATEDDIALVKSIFEVSGMCQLVPEAMINGVGALAGSGPAYIYLIIEALSDGAVKMGIPREMATSFAAQTVLGAAKMVLETGKHPGALKDEVCSPGGTTITGIHALERSGVRSAFMDAVECATRRSAELGQKK</sequence>
<keyword evidence="10 14" id="KW-0560">Oxidoreductase</keyword>
<feature type="binding site" evidence="13">
    <location>
        <position position="61"/>
    </location>
    <ligand>
        <name>NADPH</name>
        <dbReference type="ChEBI" id="CHEBI:57783"/>
    </ligand>
</feature>
<comment type="pathway">
    <text evidence="2 14">Amino-acid biosynthesis; L-proline biosynthesis; L-proline from L-glutamate 5-semialdehyde: step 1/1.</text>
</comment>
<evidence type="ECO:0000256" key="7">
    <source>
        <dbReference type="ARBA" id="ARBA00022605"/>
    </source>
</evidence>
<evidence type="ECO:0000256" key="5">
    <source>
        <dbReference type="ARBA" id="ARBA00021413"/>
    </source>
</evidence>
<dbReference type="PROSITE" id="PS00521">
    <property type="entry name" value="P5CR"/>
    <property type="match status" value="1"/>
</dbReference>
<reference evidence="17" key="1">
    <citation type="submission" date="2019-08" db="EMBL/GenBank/DDBJ databases">
        <title>The genome of the North American firefly Photinus pyralis.</title>
        <authorList>
            <consortium name="Photinus pyralis genome working group"/>
            <person name="Fallon T.R."/>
            <person name="Sander Lower S.E."/>
            <person name="Weng J.-K."/>
        </authorList>
    </citation>
    <scope>NUCLEOTIDE SEQUENCE</scope>
    <source>
        <strain evidence="17">TRF0915ILg1</strain>
        <tissue evidence="17">Whole body</tissue>
    </source>
</reference>
<evidence type="ECO:0000259" key="15">
    <source>
        <dbReference type="Pfam" id="PF03807"/>
    </source>
</evidence>
<keyword evidence="8 14" id="KW-0641">Proline biosynthesis</keyword>
<accession>A0A8K0CCB1</accession>
<dbReference type="InterPro" id="IPR036291">
    <property type="entry name" value="NAD(P)-bd_dom_sf"/>
</dbReference>
<dbReference type="Gene3D" id="1.10.3730.10">
    <property type="entry name" value="ProC C-terminal domain-like"/>
    <property type="match status" value="1"/>
</dbReference>
<evidence type="ECO:0000256" key="3">
    <source>
        <dbReference type="ARBA" id="ARBA00005525"/>
    </source>
</evidence>
<evidence type="ECO:0000256" key="6">
    <source>
        <dbReference type="ARBA" id="ARBA00022490"/>
    </source>
</evidence>
<dbReference type="FunFam" id="3.40.50.720:FF:000190">
    <property type="entry name" value="Pyrroline-5-carboxylate reductase"/>
    <property type="match status" value="1"/>
</dbReference>
<evidence type="ECO:0000313" key="18">
    <source>
        <dbReference type="Proteomes" id="UP000801492"/>
    </source>
</evidence>
<dbReference type="InterPro" id="IPR000304">
    <property type="entry name" value="Pyrroline-COOH_reductase"/>
</dbReference>
<dbReference type="PANTHER" id="PTHR11645">
    <property type="entry name" value="PYRROLINE-5-CARBOXYLATE REDUCTASE"/>
    <property type="match status" value="1"/>
</dbReference>
<dbReference type="GO" id="GO:0055129">
    <property type="term" value="P:L-proline biosynthetic process"/>
    <property type="evidence" value="ECO:0007669"/>
    <property type="project" value="UniProtKB-UniPathway"/>
</dbReference>
<keyword evidence="7 14" id="KW-0028">Amino-acid biosynthesis</keyword>
<dbReference type="OrthoDB" id="10263291at2759"/>
<dbReference type="NCBIfam" id="TIGR00112">
    <property type="entry name" value="proC"/>
    <property type="match status" value="1"/>
</dbReference>